<proteinExistence type="predicted"/>
<dbReference type="GO" id="GO:0043565">
    <property type="term" value="F:sequence-specific DNA binding"/>
    <property type="evidence" value="ECO:0007669"/>
    <property type="project" value="InterPro"/>
</dbReference>
<dbReference type="Pfam" id="PF12833">
    <property type="entry name" value="HTH_18"/>
    <property type="match status" value="1"/>
</dbReference>
<sequence length="306" mass="35018">MEISNRYHFKTISAYHKLAGLPQPGHPLVSVVNMEEVNMPSAGRLKTIIFDFYSIALKRVPNAKIKYGQKISDFDNGVLFFMAPGQVFTVETDQNKTHRPTGWMILFHSDLLWHTHLAKAIKNYDFFSYSLSEALHVSENEEALLNSIAKLVENETNNNIDHFTQNVIIAQIELLLNYAQRFYGRQFITRKAVNHQLLDRLEHVVKGYFADDHYGNRGLPTVTYIAQRLNVSPGYLSGMLKTLVGQNTQQYLHQKVIDLAKEKLSTTDLSVSEIAYALGFEHLQSFTKLFRSKTNLTPSAFRQSFN</sequence>
<dbReference type="STRING" id="332999.SAMN04488511_103103"/>
<evidence type="ECO:0000256" key="2">
    <source>
        <dbReference type="ARBA" id="ARBA00023125"/>
    </source>
</evidence>
<dbReference type="InterPro" id="IPR009057">
    <property type="entry name" value="Homeodomain-like_sf"/>
</dbReference>
<evidence type="ECO:0000313" key="5">
    <source>
        <dbReference type="EMBL" id="SFA42600.1"/>
    </source>
</evidence>
<keyword evidence="3" id="KW-0804">Transcription</keyword>
<accession>A0A1I0SSV0</accession>
<feature type="domain" description="HTH araC/xylS-type" evidence="4">
    <location>
        <begin position="199"/>
        <end position="304"/>
    </location>
</feature>
<dbReference type="RefSeq" id="WP_090980920.1">
    <property type="nucleotide sequence ID" value="NZ_FOJM01000003.1"/>
</dbReference>
<dbReference type="GO" id="GO:0003700">
    <property type="term" value="F:DNA-binding transcription factor activity"/>
    <property type="evidence" value="ECO:0007669"/>
    <property type="project" value="InterPro"/>
</dbReference>
<dbReference type="InterPro" id="IPR020449">
    <property type="entry name" value="Tscrpt_reg_AraC-type_HTH"/>
</dbReference>
<dbReference type="PRINTS" id="PR00032">
    <property type="entry name" value="HTHARAC"/>
</dbReference>
<protein>
    <submittedName>
        <fullName evidence="5">Transcriptional regulator, AraC family</fullName>
    </submittedName>
</protein>
<dbReference type="Proteomes" id="UP000198836">
    <property type="component" value="Unassembled WGS sequence"/>
</dbReference>
<dbReference type="InterPro" id="IPR018060">
    <property type="entry name" value="HTH_AraC"/>
</dbReference>
<dbReference type="SMART" id="SM00342">
    <property type="entry name" value="HTH_ARAC"/>
    <property type="match status" value="1"/>
</dbReference>
<dbReference type="Gene3D" id="1.10.10.60">
    <property type="entry name" value="Homeodomain-like"/>
    <property type="match status" value="2"/>
</dbReference>
<dbReference type="AlphaFoldDB" id="A0A1I0SSV0"/>
<evidence type="ECO:0000256" key="1">
    <source>
        <dbReference type="ARBA" id="ARBA00023015"/>
    </source>
</evidence>
<evidence type="ECO:0000256" key="3">
    <source>
        <dbReference type="ARBA" id="ARBA00023163"/>
    </source>
</evidence>
<dbReference type="PANTHER" id="PTHR43280">
    <property type="entry name" value="ARAC-FAMILY TRANSCRIPTIONAL REGULATOR"/>
    <property type="match status" value="1"/>
</dbReference>
<organism evidence="5 6">
    <name type="scientific">Pedobacter suwonensis</name>
    <dbReference type="NCBI Taxonomy" id="332999"/>
    <lineage>
        <taxon>Bacteria</taxon>
        <taxon>Pseudomonadati</taxon>
        <taxon>Bacteroidota</taxon>
        <taxon>Sphingobacteriia</taxon>
        <taxon>Sphingobacteriales</taxon>
        <taxon>Sphingobacteriaceae</taxon>
        <taxon>Pedobacter</taxon>
    </lineage>
</organism>
<dbReference type="OrthoDB" id="9816214at2"/>
<dbReference type="EMBL" id="FOJM01000003">
    <property type="protein sequence ID" value="SFA42600.1"/>
    <property type="molecule type" value="Genomic_DNA"/>
</dbReference>
<reference evidence="6" key="1">
    <citation type="submission" date="2016-10" db="EMBL/GenBank/DDBJ databases">
        <authorList>
            <person name="Varghese N."/>
            <person name="Submissions S."/>
        </authorList>
    </citation>
    <scope>NUCLEOTIDE SEQUENCE [LARGE SCALE GENOMIC DNA]</scope>
    <source>
        <strain evidence="6">DSM 18130</strain>
    </source>
</reference>
<evidence type="ECO:0000313" key="6">
    <source>
        <dbReference type="Proteomes" id="UP000198836"/>
    </source>
</evidence>
<gene>
    <name evidence="5" type="ORF">SAMN04488511_103103</name>
</gene>
<evidence type="ECO:0000259" key="4">
    <source>
        <dbReference type="PROSITE" id="PS01124"/>
    </source>
</evidence>
<dbReference type="SUPFAM" id="SSF46689">
    <property type="entry name" value="Homeodomain-like"/>
    <property type="match status" value="1"/>
</dbReference>
<keyword evidence="2" id="KW-0238">DNA-binding</keyword>
<dbReference type="PANTHER" id="PTHR43280:SF32">
    <property type="entry name" value="TRANSCRIPTIONAL REGULATORY PROTEIN"/>
    <property type="match status" value="1"/>
</dbReference>
<name>A0A1I0SSV0_9SPHI</name>
<keyword evidence="1" id="KW-0805">Transcription regulation</keyword>
<keyword evidence="6" id="KW-1185">Reference proteome</keyword>
<dbReference type="PROSITE" id="PS01124">
    <property type="entry name" value="HTH_ARAC_FAMILY_2"/>
    <property type="match status" value="1"/>
</dbReference>